<accession>A0A073JQG3</accession>
<evidence type="ECO:0000313" key="1">
    <source>
        <dbReference type="EMBL" id="KEK17324.1"/>
    </source>
</evidence>
<organism evidence="1 2">
    <name type="scientific">Bacillus manliponensis</name>
    <dbReference type="NCBI Taxonomy" id="574376"/>
    <lineage>
        <taxon>Bacteria</taxon>
        <taxon>Bacillati</taxon>
        <taxon>Bacillota</taxon>
        <taxon>Bacilli</taxon>
        <taxon>Bacillales</taxon>
        <taxon>Bacillaceae</taxon>
        <taxon>Bacillus</taxon>
        <taxon>Bacillus cereus group</taxon>
    </lineage>
</organism>
<dbReference type="EMBL" id="JOTN01000032">
    <property type="protein sequence ID" value="KEK17324.1"/>
    <property type="molecule type" value="Genomic_DNA"/>
</dbReference>
<evidence type="ECO:0000313" key="2">
    <source>
        <dbReference type="Proteomes" id="UP000027822"/>
    </source>
</evidence>
<protein>
    <submittedName>
        <fullName evidence="1">Uncharacterized protein</fullName>
    </submittedName>
</protein>
<gene>
    <name evidence="1" type="ORF">BAMA_15660</name>
</gene>
<comment type="caution">
    <text evidence="1">The sequence shown here is derived from an EMBL/GenBank/DDBJ whole genome shotgun (WGS) entry which is preliminary data.</text>
</comment>
<dbReference type="RefSeq" id="WP_034643590.1">
    <property type="nucleotide sequence ID" value="NZ_CBCSJC010000026.1"/>
</dbReference>
<keyword evidence="2" id="KW-1185">Reference proteome</keyword>
<reference evidence="1 2" key="1">
    <citation type="submission" date="2014-06" db="EMBL/GenBank/DDBJ databases">
        <title>Draft genome sequence of Bacillus manliponensis JCM 15802 (MCCC 1A00708).</title>
        <authorList>
            <person name="Lai Q."/>
            <person name="Liu Y."/>
            <person name="Shao Z."/>
        </authorList>
    </citation>
    <scope>NUCLEOTIDE SEQUENCE [LARGE SCALE GENOMIC DNA]</scope>
    <source>
        <strain evidence="1 2">JCM 15802</strain>
    </source>
</reference>
<proteinExistence type="predicted"/>
<name>A0A073JQG3_9BACI</name>
<sequence>MLDGLGHENIEQFDLTPIALREAIIKKLRKPSIIPYKLIHISSNEEQHFKAYLSNGAMICVITQLDDVEPLFEHEMTISNIREIQELNLLNK</sequence>
<dbReference type="AlphaFoldDB" id="A0A073JQG3"/>
<dbReference type="Proteomes" id="UP000027822">
    <property type="component" value="Unassembled WGS sequence"/>
</dbReference>